<gene>
    <name evidence="1" type="ORF">THSYN_19320</name>
</gene>
<accession>A0A2K8UBS4</accession>
<dbReference type="KEGG" id="tsy:THSYN_19320"/>
<name>A0A2K8UBS4_9GAMM</name>
<dbReference type="Proteomes" id="UP000232638">
    <property type="component" value="Chromosome"/>
</dbReference>
<organism evidence="1 2">
    <name type="scientific">Candidatus Thiodictyon syntrophicum</name>
    <dbReference type="NCBI Taxonomy" id="1166950"/>
    <lineage>
        <taxon>Bacteria</taxon>
        <taxon>Pseudomonadati</taxon>
        <taxon>Pseudomonadota</taxon>
        <taxon>Gammaproteobacteria</taxon>
        <taxon>Chromatiales</taxon>
        <taxon>Chromatiaceae</taxon>
        <taxon>Thiodictyon</taxon>
    </lineage>
</organism>
<dbReference type="RefSeq" id="WP_100920584.1">
    <property type="nucleotide sequence ID" value="NZ_CP020370.1"/>
</dbReference>
<evidence type="ECO:0000313" key="2">
    <source>
        <dbReference type="Proteomes" id="UP000232638"/>
    </source>
</evidence>
<dbReference type="AlphaFoldDB" id="A0A2K8UBS4"/>
<dbReference type="SUPFAM" id="SSF48452">
    <property type="entry name" value="TPR-like"/>
    <property type="match status" value="1"/>
</dbReference>
<protein>
    <recommendedName>
        <fullName evidence="3">Tetratricopeptide repeat protein</fullName>
    </recommendedName>
</protein>
<dbReference type="Gene3D" id="1.25.40.10">
    <property type="entry name" value="Tetratricopeptide repeat domain"/>
    <property type="match status" value="1"/>
</dbReference>
<reference evidence="1 2" key="1">
    <citation type="submission" date="2017-03" db="EMBL/GenBank/DDBJ databases">
        <title>Complete genome sequence of Candidatus 'Thiodictyon syntrophicum' sp. nov. strain Cad16T, a photolithoautotroph purple sulfur bacterium isolated from an alpine meromictic lake.</title>
        <authorList>
            <person name="Luedin S.M."/>
            <person name="Pothier J.F."/>
            <person name="Danza F."/>
            <person name="Storelli N."/>
            <person name="Wittwer M."/>
            <person name="Tonolla M."/>
        </authorList>
    </citation>
    <scope>NUCLEOTIDE SEQUENCE [LARGE SCALE GENOMIC DNA]</scope>
    <source>
        <strain evidence="1 2">Cad16T</strain>
    </source>
</reference>
<proteinExistence type="predicted"/>
<evidence type="ECO:0000313" key="1">
    <source>
        <dbReference type="EMBL" id="AUB82879.1"/>
    </source>
</evidence>
<sequence>MRYASRRLRQRLTWLVEFMRLWFSGEELTQLAHSRAVEHANGRLCSGDQLEYSRALGRALPDGHAERYRLDWEVFGSLPANQIGRSEEAESAYLEARKRDPSDPYPAINLARLLAATGSQAEARAAYCEAATLADAADSRVLASVDPNSQVLGSAHLLLQSHLWLGNRDLARQALERLAEAAAAGDRDAFARLKEQTQECQGIGLGPALRDLMTEGAWVDFLQPFALALGAAVAADPADALAGAPPELRTLAEEVLADLRPPSTAPAGRR</sequence>
<dbReference type="InterPro" id="IPR011990">
    <property type="entry name" value="TPR-like_helical_dom_sf"/>
</dbReference>
<dbReference type="EMBL" id="CP020370">
    <property type="protein sequence ID" value="AUB82879.1"/>
    <property type="molecule type" value="Genomic_DNA"/>
</dbReference>
<dbReference type="OrthoDB" id="9204495at2"/>
<evidence type="ECO:0008006" key="3">
    <source>
        <dbReference type="Google" id="ProtNLM"/>
    </source>
</evidence>
<keyword evidence="2" id="KW-1185">Reference proteome</keyword>